<organism evidence="3 4">
    <name type="scientific">Rhabdobacter roseus</name>
    <dbReference type="NCBI Taxonomy" id="1655419"/>
    <lineage>
        <taxon>Bacteria</taxon>
        <taxon>Pseudomonadati</taxon>
        <taxon>Bacteroidota</taxon>
        <taxon>Cytophagia</taxon>
        <taxon>Cytophagales</taxon>
        <taxon>Cytophagaceae</taxon>
        <taxon>Rhabdobacter</taxon>
    </lineage>
</organism>
<comment type="caution">
    <text evidence="3">The sequence shown here is derived from an EMBL/GenBank/DDBJ whole genome shotgun (WGS) entry which is preliminary data.</text>
</comment>
<proteinExistence type="predicted"/>
<name>A0A840TJ51_9BACT</name>
<dbReference type="RefSeq" id="WP_184171940.1">
    <property type="nucleotide sequence ID" value="NZ_JACHGF010000002.1"/>
</dbReference>
<dbReference type="AlphaFoldDB" id="A0A840TJ51"/>
<sequence>MDTPDLPFMYTDPTNPPRGLTTDQALQSRRAHGENYVDDKSKNGMLTAVWGLLKEPMLLLLLVAARVDIPE</sequence>
<accession>A0A840TJ51</accession>
<evidence type="ECO:0000256" key="1">
    <source>
        <dbReference type="SAM" id="MobiDB-lite"/>
    </source>
</evidence>
<keyword evidence="4" id="KW-1185">Reference proteome</keyword>
<feature type="region of interest" description="Disordered" evidence="1">
    <location>
        <begin position="1"/>
        <end position="21"/>
    </location>
</feature>
<evidence type="ECO:0000313" key="4">
    <source>
        <dbReference type="Proteomes" id="UP000557307"/>
    </source>
</evidence>
<evidence type="ECO:0000313" key="3">
    <source>
        <dbReference type="EMBL" id="MBB5282955.1"/>
    </source>
</evidence>
<gene>
    <name evidence="3" type="ORF">HNQ92_001081</name>
</gene>
<dbReference type="Proteomes" id="UP000557307">
    <property type="component" value="Unassembled WGS sequence"/>
</dbReference>
<dbReference type="Pfam" id="PF00690">
    <property type="entry name" value="Cation_ATPase_N"/>
    <property type="match status" value="1"/>
</dbReference>
<dbReference type="InterPro" id="IPR004014">
    <property type="entry name" value="ATPase_P-typ_cation-transptr_N"/>
</dbReference>
<protein>
    <submittedName>
        <fullName evidence="3">Magnesium-transporting ATPase (P-type)</fullName>
    </submittedName>
</protein>
<dbReference type="EMBL" id="JACHGF010000002">
    <property type="protein sequence ID" value="MBB5282955.1"/>
    <property type="molecule type" value="Genomic_DNA"/>
</dbReference>
<feature type="domain" description="Cation-transporting P-type ATPase N-terminal" evidence="2">
    <location>
        <begin position="14"/>
        <end position="65"/>
    </location>
</feature>
<reference evidence="3 4" key="1">
    <citation type="submission" date="2020-08" db="EMBL/GenBank/DDBJ databases">
        <title>Genomic Encyclopedia of Type Strains, Phase IV (KMG-IV): sequencing the most valuable type-strain genomes for metagenomic binning, comparative biology and taxonomic classification.</title>
        <authorList>
            <person name="Goeker M."/>
        </authorList>
    </citation>
    <scope>NUCLEOTIDE SEQUENCE [LARGE SCALE GENOMIC DNA]</scope>
    <source>
        <strain evidence="3 4">DSM 105074</strain>
    </source>
</reference>
<dbReference type="SUPFAM" id="SSF81665">
    <property type="entry name" value="Calcium ATPase, transmembrane domain M"/>
    <property type="match status" value="1"/>
</dbReference>
<dbReference type="InterPro" id="IPR023298">
    <property type="entry name" value="ATPase_P-typ_TM_dom_sf"/>
</dbReference>
<evidence type="ECO:0000259" key="2">
    <source>
        <dbReference type="Pfam" id="PF00690"/>
    </source>
</evidence>